<dbReference type="Proteomes" id="UP000221734">
    <property type="component" value="Chromosome Kuenenia_stuttgartiensis_MBR1"/>
</dbReference>
<name>A0A2C9CE78_KUEST</name>
<dbReference type="EMBL" id="LT934425">
    <property type="protein sequence ID" value="SOH03047.1"/>
    <property type="molecule type" value="Genomic_DNA"/>
</dbReference>
<protein>
    <submittedName>
        <fullName evidence="1">Uncharacterized protein</fullName>
    </submittedName>
</protein>
<reference evidence="2" key="1">
    <citation type="submission" date="2017-10" db="EMBL/GenBank/DDBJ databases">
        <authorList>
            <person name="Frank J."/>
        </authorList>
    </citation>
    <scope>NUCLEOTIDE SEQUENCE [LARGE SCALE GENOMIC DNA]</scope>
</reference>
<dbReference type="OrthoDB" id="9777844at2"/>
<gene>
    <name evidence="1" type="ORF">KSMBR1_0533</name>
</gene>
<evidence type="ECO:0000313" key="2">
    <source>
        <dbReference type="Proteomes" id="UP000221734"/>
    </source>
</evidence>
<keyword evidence="2" id="KW-1185">Reference proteome</keyword>
<proteinExistence type="predicted"/>
<dbReference type="AlphaFoldDB" id="A0A2C9CE78"/>
<dbReference type="RefSeq" id="WP_157820336.1">
    <property type="nucleotide sequence ID" value="NZ_LT934425.1"/>
</dbReference>
<sequence>MFNICSNVFVALFVGPVCDVITVARRNLKAVEVLDGADWFTCYGMIGNAGTCQNVKI</sequence>
<evidence type="ECO:0000313" key="1">
    <source>
        <dbReference type="EMBL" id="SOH03047.1"/>
    </source>
</evidence>
<organism evidence="1 2">
    <name type="scientific">Kuenenia stuttgartiensis</name>
    <dbReference type="NCBI Taxonomy" id="174633"/>
    <lineage>
        <taxon>Bacteria</taxon>
        <taxon>Pseudomonadati</taxon>
        <taxon>Planctomycetota</taxon>
        <taxon>Candidatus Brocadiia</taxon>
        <taxon>Candidatus Brocadiales</taxon>
        <taxon>Candidatus Brocadiaceae</taxon>
        <taxon>Candidatus Kuenenia</taxon>
    </lineage>
</organism>
<accession>A0A2C9CE78</accession>
<dbReference type="KEGG" id="kst:KSMBR1_0533"/>